<evidence type="ECO:0000313" key="3">
    <source>
        <dbReference type="Proteomes" id="UP000621859"/>
    </source>
</evidence>
<dbReference type="EMBL" id="BMLY01000002">
    <property type="protein sequence ID" value="GGP25443.1"/>
    <property type="molecule type" value="Genomic_DNA"/>
</dbReference>
<feature type="transmembrane region" description="Helical" evidence="1">
    <location>
        <begin position="58"/>
        <end position="75"/>
    </location>
</feature>
<keyword evidence="3" id="KW-1185">Reference proteome</keyword>
<evidence type="ECO:0000313" key="2">
    <source>
        <dbReference type="EMBL" id="GGP25443.1"/>
    </source>
</evidence>
<accession>A0ABQ2PJF2</accession>
<keyword evidence="1" id="KW-1133">Transmembrane helix</keyword>
<name>A0ABQ2PJF2_9NEIS</name>
<feature type="transmembrane region" description="Helical" evidence="1">
    <location>
        <begin position="329"/>
        <end position="348"/>
    </location>
</feature>
<feature type="transmembrane region" description="Helical" evidence="1">
    <location>
        <begin position="181"/>
        <end position="204"/>
    </location>
</feature>
<feature type="transmembrane region" description="Helical" evidence="1">
    <location>
        <begin position="82"/>
        <end position="101"/>
    </location>
</feature>
<sequence length="695" mass="77255">MIFTEKNARWFAWAVLLITVPLLYARIRLHSDSLFLESFARDILAGPGSLRDWKFTPAPAYVPDVLLYLLAFKLFNGAEAHIFFVSACQVVLLAMCVVWAAKKIDPGLSSFARSLLIMLVALVTLVSGRSGMWLYFYSTNNHFAALLASLLLTGLCLDFVARPSARNALLIVLVAAIAKSSTAVFLISFLAPALCFMLVLIFVVRQNALVPAQWRKYLLAAVLLLLASVLVSKGIDHLLTFHDPLKGRVPYSIESAARSVYHVIAGGLEAFSPDNPTTMFYSLYALMGIVALLVVILRQLRADRHVLVIETPRDTDGESVQWRLTVTTVFWMVVWAINVAGAILSGGLVDNAGFRYFSFPLALTQILLVIFLARTVRFDRMLKAAVFALGAVLVLGTVSTLTRGSYYHDYYTSARRALIVRHENVKHDEGAVIACLDQLRDKGVPLQAGVADYWNARVVTVLSEHHFPVTAYLSNMRPYFWMSHIGQLIHPERYPGYYYNFVLLRQDEPGAEMGFTDGAIRPQLPAGGETYTCPQTGTHILFFKDDTLNVFIQKTQQLFLFEEGLGGALEMPASTLNGNVGTVVGQTRHADSQHADPGYMMFGPYIDLLPGKYRIAVDYDNKSPAGVSPGYFEIGVFSDPQDQQQMYSSPFKQGRGRIETQLQVGPAGLSRFETRVWYSGKGEISIDRVEVRELN</sequence>
<feature type="transmembrane region" description="Helical" evidence="1">
    <location>
        <begin position="113"/>
        <end position="136"/>
    </location>
</feature>
<feature type="transmembrane region" description="Helical" evidence="1">
    <location>
        <begin position="143"/>
        <end position="161"/>
    </location>
</feature>
<keyword evidence="1" id="KW-0472">Membrane</keyword>
<feature type="transmembrane region" description="Helical" evidence="1">
    <location>
        <begin position="279"/>
        <end position="297"/>
    </location>
</feature>
<feature type="transmembrane region" description="Helical" evidence="1">
    <location>
        <begin position="354"/>
        <end position="373"/>
    </location>
</feature>
<proteinExistence type="predicted"/>
<dbReference type="RefSeq" id="WP_188690589.1">
    <property type="nucleotide sequence ID" value="NZ_BMLY01000002.1"/>
</dbReference>
<feature type="transmembrane region" description="Helical" evidence="1">
    <location>
        <begin position="385"/>
        <end position="406"/>
    </location>
</feature>
<feature type="transmembrane region" description="Helical" evidence="1">
    <location>
        <begin position="216"/>
        <end position="235"/>
    </location>
</feature>
<comment type="caution">
    <text evidence="2">The sequence shown here is derived from an EMBL/GenBank/DDBJ whole genome shotgun (WGS) entry which is preliminary data.</text>
</comment>
<reference evidence="3" key="1">
    <citation type="journal article" date="2019" name="Int. J. Syst. Evol. Microbiol.">
        <title>The Global Catalogue of Microorganisms (GCM) 10K type strain sequencing project: providing services to taxonomists for standard genome sequencing and annotation.</title>
        <authorList>
            <consortium name="The Broad Institute Genomics Platform"/>
            <consortium name="The Broad Institute Genome Sequencing Center for Infectious Disease"/>
            <person name="Wu L."/>
            <person name="Ma J."/>
        </authorList>
    </citation>
    <scope>NUCLEOTIDE SEQUENCE [LARGE SCALE GENOMIC DNA]</scope>
    <source>
        <strain evidence="3">CGMCC 1.8860</strain>
    </source>
</reference>
<evidence type="ECO:0008006" key="4">
    <source>
        <dbReference type="Google" id="ProtNLM"/>
    </source>
</evidence>
<dbReference type="Proteomes" id="UP000621859">
    <property type="component" value="Unassembled WGS sequence"/>
</dbReference>
<evidence type="ECO:0000256" key="1">
    <source>
        <dbReference type="SAM" id="Phobius"/>
    </source>
</evidence>
<keyword evidence="1" id="KW-0812">Transmembrane</keyword>
<organism evidence="2 3">
    <name type="scientific">Silvimonas amylolytica</name>
    <dbReference type="NCBI Taxonomy" id="449663"/>
    <lineage>
        <taxon>Bacteria</taxon>
        <taxon>Pseudomonadati</taxon>
        <taxon>Pseudomonadota</taxon>
        <taxon>Betaproteobacteria</taxon>
        <taxon>Neisseriales</taxon>
        <taxon>Chitinibacteraceae</taxon>
        <taxon>Silvimonas</taxon>
    </lineage>
</organism>
<gene>
    <name evidence="2" type="ORF">GCM10010971_12620</name>
</gene>
<protein>
    <recommendedName>
        <fullName evidence="4">Dolichyl-phosphate-mannose-protein mannosyltransferase</fullName>
    </recommendedName>
</protein>